<feature type="coiled-coil region" evidence="1">
    <location>
        <begin position="155"/>
        <end position="214"/>
    </location>
</feature>
<feature type="coiled-coil region" evidence="1">
    <location>
        <begin position="28"/>
        <end position="83"/>
    </location>
</feature>
<dbReference type="EMBL" id="LBUY01000046">
    <property type="protein sequence ID" value="KKQ73785.1"/>
    <property type="molecule type" value="Genomic_DNA"/>
</dbReference>
<dbReference type="Gene3D" id="6.10.250.3150">
    <property type="match status" value="1"/>
</dbReference>
<reference evidence="2 3" key="1">
    <citation type="journal article" date="2015" name="Nature">
        <title>rRNA introns, odd ribosomes, and small enigmatic genomes across a large radiation of phyla.</title>
        <authorList>
            <person name="Brown C.T."/>
            <person name="Hug L.A."/>
            <person name="Thomas B.C."/>
            <person name="Sharon I."/>
            <person name="Castelle C.J."/>
            <person name="Singh A."/>
            <person name="Wilkins M.J."/>
            <person name="Williams K.H."/>
            <person name="Banfield J.F."/>
        </authorList>
    </citation>
    <scope>NUCLEOTIDE SEQUENCE [LARGE SCALE GENOMIC DNA]</scope>
</reference>
<proteinExistence type="predicted"/>
<dbReference type="Gene3D" id="2.70.70.10">
    <property type="entry name" value="Glucose Permease (Domain IIA)"/>
    <property type="match status" value="1"/>
</dbReference>
<dbReference type="SUPFAM" id="SSF51261">
    <property type="entry name" value="Duplicated hybrid motif"/>
    <property type="match status" value="1"/>
</dbReference>
<accession>A0A0G0KE64</accession>
<organism evidence="2 3">
    <name type="scientific">Candidatus Woesebacteria bacterium GW2011_GWB1_38_5</name>
    <dbReference type="NCBI Taxonomy" id="1618568"/>
    <lineage>
        <taxon>Bacteria</taxon>
        <taxon>Candidatus Woeseibacteriota</taxon>
    </lineage>
</organism>
<comment type="caution">
    <text evidence="2">The sequence shown here is derived from an EMBL/GenBank/DDBJ whole genome shotgun (WGS) entry which is preliminary data.</text>
</comment>
<dbReference type="PATRIC" id="fig|1618568.3.peg.670"/>
<name>A0A0G0KE64_9BACT</name>
<dbReference type="Proteomes" id="UP000034738">
    <property type="component" value="Unassembled WGS sequence"/>
</dbReference>
<dbReference type="InterPro" id="IPR011055">
    <property type="entry name" value="Dup_hybrid_motif"/>
</dbReference>
<keyword evidence="1" id="KW-0175">Coiled coil</keyword>
<gene>
    <name evidence="2" type="ORF">US95_C0046G0007</name>
</gene>
<dbReference type="AlphaFoldDB" id="A0A0G0KE64"/>
<protein>
    <recommendedName>
        <fullName evidence="4">Peptidase M23 domain-containing protein</fullName>
    </recommendedName>
</protein>
<sequence>MRLSIKKIILVLILVFLPFFFSGNIFAQDANEDRIRRLSEEISKYEAELGRLVSEANTLSNLINQYNTQIKLTQLKISQTEEKIILLGGRIEQLKDSLDALNLAYTQRVSETYKISRFSEPHLLFLSMSNITDAINSFNYLKKLQASDISLLGRLEKAQNTYQEEKSDQEVLQKELEVQNKSLSLQKNAKAKLLEQTRNDEKRYQSLLASAKAEYEAIQAIIAGKGQETAVGHIGEGERIASIIQGSSCNSNGTHLHFMIVENNVAKNPAEYLVSRSVEWDNSPDSPFSFSGYMQWPMSDPIRITQGFGWTYYADKLAYYMDKNGVKHPHSGIDFVSTDLSVKSVRAGTLYRGSYSIGCALRYVRVDHDDSNIDSYYLHINY</sequence>
<evidence type="ECO:0008006" key="4">
    <source>
        <dbReference type="Google" id="ProtNLM"/>
    </source>
</evidence>
<evidence type="ECO:0000313" key="3">
    <source>
        <dbReference type="Proteomes" id="UP000034738"/>
    </source>
</evidence>
<evidence type="ECO:0000313" key="2">
    <source>
        <dbReference type="EMBL" id="KKQ73785.1"/>
    </source>
</evidence>
<evidence type="ECO:0000256" key="1">
    <source>
        <dbReference type="SAM" id="Coils"/>
    </source>
</evidence>